<evidence type="ECO:0000256" key="5">
    <source>
        <dbReference type="ARBA" id="ARBA00023204"/>
    </source>
</evidence>
<keyword evidence="1" id="KW-0677">Repeat</keyword>
<proteinExistence type="predicted"/>
<keyword evidence="5" id="KW-0234">DNA repair</keyword>
<dbReference type="InterPro" id="IPR015188">
    <property type="entry name" value="BRCA2_OB_3"/>
</dbReference>
<evidence type="ECO:0000256" key="4">
    <source>
        <dbReference type="ARBA" id="ARBA00023172"/>
    </source>
</evidence>
<dbReference type="SUPFAM" id="SSF81872">
    <property type="entry name" value="BRCA2 helical domain"/>
    <property type="match status" value="1"/>
</dbReference>
<dbReference type="Pfam" id="PF00634">
    <property type="entry name" value="BRCA2"/>
    <property type="match status" value="3"/>
</dbReference>
<keyword evidence="3" id="KW-0238">DNA-binding</keyword>
<feature type="coiled-coil region" evidence="6">
    <location>
        <begin position="2839"/>
        <end position="2866"/>
    </location>
</feature>
<dbReference type="Pfam" id="PF09169">
    <property type="entry name" value="BRCA-2_helical"/>
    <property type="match status" value="1"/>
</dbReference>
<dbReference type="RefSeq" id="XP_036360663.1">
    <property type="nucleotide sequence ID" value="XM_036504770.1"/>
</dbReference>
<dbReference type="GO" id="GO:0005634">
    <property type="term" value="C:nucleus"/>
    <property type="evidence" value="ECO:0007669"/>
    <property type="project" value="TreeGrafter"/>
</dbReference>
<dbReference type="SUPFAM" id="SSF50249">
    <property type="entry name" value="Nucleic acid-binding proteins"/>
    <property type="match status" value="3"/>
</dbReference>
<dbReference type="Pfam" id="PF09104">
    <property type="entry name" value="BRCA-2_OB3"/>
    <property type="match status" value="1"/>
</dbReference>
<feature type="compositionally biased region" description="Polar residues" evidence="7">
    <location>
        <begin position="2335"/>
        <end position="2349"/>
    </location>
</feature>
<dbReference type="Gene3D" id="2.40.50.140">
    <property type="entry name" value="Nucleic acid-binding proteins"/>
    <property type="match status" value="4"/>
</dbReference>
<name>A0A7E6EZD4_9MOLL</name>
<dbReference type="InterPro" id="IPR015525">
    <property type="entry name" value="BRCA2"/>
</dbReference>
<dbReference type="GO" id="GO:0006355">
    <property type="term" value="P:regulation of DNA-templated transcription"/>
    <property type="evidence" value="ECO:0007669"/>
    <property type="project" value="TreeGrafter"/>
</dbReference>
<dbReference type="InterPro" id="IPR036315">
    <property type="entry name" value="BRCA2_hlx_sf"/>
</dbReference>
<dbReference type="PROSITE" id="PS50138">
    <property type="entry name" value="BRCA2_REPEAT"/>
    <property type="match status" value="13"/>
</dbReference>
<keyword evidence="2" id="KW-0227">DNA damage</keyword>
<dbReference type="SUPFAM" id="SSF81878">
    <property type="entry name" value="BRCA2 tower domain"/>
    <property type="match status" value="1"/>
</dbReference>
<keyword evidence="4" id="KW-0233">DNA recombination</keyword>
<gene>
    <name evidence="10" type="primary">LOC115214409</name>
</gene>
<feature type="compositionally biased region" description="Polar residues" evidence="7">
    <location>
        <begin position="894"/>
        <end position="909"/>
    </location>
</feature>
<dbReference type="InterPro" id="IPR012340">
    <property type="entry name" value="NA-bd_OB-fold"/>
</dbReference>
<feature type="domain" description="Tower" evidence="8">
    <location>
        <begin position="2750"/>
        <end position="2791"/>
    </location>
</feature>
<organism evidence="9 10">
    <name type="scientific">Octopus sinensis</name>
    <name type="common">East Asian common octopus</name>
    <dbReference type="NCBI Taxonomy" id="2607531"/>
    <lineage>
        <taxon>Eukaryota</taxon>
        <taxon>Metazoa</taxon>
        <taxon>Spiralia</taxon>
        <taxon>Lophotrochozoa</taxon>
        <taxon>Mollusca</taxon>
        <taxon>Cephalopoda</taxon>
        <taxon>Coleoidea</taxon>
        <taxon>Octopodiformes</taxon>
        <taxon>Octopoda</taxon>
        <taxon>Incirrata</taxon>
        <taxon>Octopodidae</taxon>
        <taxon>Octopus</taxon>
    </lineage>
</organism>
<keyword evidence="9" id="KW-1185">Reference proteome</keyword>
<reference evidence="10" key="1">
    <citation type="submission" date="2025-08" db="UniProtKB">
        <authorList>
            <consortium name="RefSeq"/>
        </authorList>
    </citation>
    <scope>IDENTIFICATION</scope>
</reference>
<feature type="region of interest" description="Disordered" evidence="7">
    <location>
        <begin position="2314"/>
        <end position="2362"/>
    </location>
</feature>
<dbReference type="Pfam" id="PF09103">
    <property type="entry name" value="BRCA-2_OB1"/>
    <property type="match status" value="1"/>
</dbReference>
<dbReference type="CDD" id="cd04493">
    <property type="entry name" value="BRCA2DBD_OB1"/>
    <property type="match status" value="1"/>
</dbReference>
<dbReference type="InterPro" id="IPR015187">
    <property type="entry name" value="BRCA2_OB_1"/>
</dbReference>
<evidence type="ECO:0000256" key="6">
    <source>
        <dbReference type="SAM" id="Coils"/>
    </source>
</evidence>
<dbReference type="PANTHER" id="PTHR11289">
    <property type="entry name" value="BREAST CANCER TYPE 2 SUSCEPTIBILITY PROTEIN BRCA2"/>
    <property type="match status" value="1"/>
</dbReference>
<evidence type="ECO:0000313" key="10">
    <source>
        <dbReference type="RefSeq" id="XP_036360663.1"/>
    </source>
</evidence>
<keyword evidence="6" id="KW-0175">Coiled coil</keyword>
<dbReference type="GO" id="GO:0000724">
    <property type="term" value="P:double-strand break repair via homologous recombination"/>
    <property type="evidence" value="ECO:0007669"/>
    <property type="project" value="InterPro"/>
</dbReference>
<dbReference type="Pfam" id="PF21318">
    <property type="entry name" value="BRCA2DBD_OB2"/>
    <property type="match status" value="1"/>
</dbReference>
<evidence type="ECO:0000256" key="2">
    <source>
        <dbReference type="ARBA" id="ARBA00022763"/>
    </source>
</evidence>
<dbReference type="InterPro" id="IPR015252">
    <property type="entry name" value="BRCA2_hlx"/>
</dbReference>
<evidence type="ECO:0000256" key="7">
    <source>
        <dbReference type="SAM" id="MobiDB-lite"/>
    </source>
</evidence>
<dbReference type="PANTHER" id="PTHR11289:SF0">
    <property type="entry name" value="BREAST CANCER TYPE 2 SUSCEPTIBILITY PROTEIN"/>
    <property type="match status" value="1"/>
</dbReference>
<feature type="region of interest" description="Disordered" evidence="7">
    <location>
        <begin position="888"/>
        <end position="913"/>
    </location>
</feature>
<evidence type="ECO:0000313" key="9">
    <source>
        <dbReference type="Proteomes" id="UP000515154"/>
    </source>
</evidence>
<dbReference type="SMART" id="SM01341">
    <property type="entry name" value="Tower"/>
    <property type="match status" value="1"/>
</dbReference>
<feature type="region of interest" description="Disordered" evidence="7">
    <location>
        <begin position="1796"/>
        <end position="1819"/>
    </location>
</feature>
<evidence type="ECO:0000256" key="3">
    <source>
        <dbReference type="ARBA" id="ARBA00023125"/>
    </source>
</evidence>
<dbReference type="InterPro" id="IPR015205">
    <property type="entry name" value="Tower_dom"/>
</dbReference>
<dbReference type="GO" id="GO:0003677">
    <property type="term" value="F:DNA binding"/>
    <property type="evidence" value="ECO:0007669"/>
    <property type="project" value="UniProtKB-KW"/>
</dbReference>
<evidence type="ECO:0000259" key="8">
    <source>
        <dbReference type="SMART" id="SM01341"/>
    </source>
</evidence>
<accession>A0A7E6EZD4</accession>
<protein>
    <submittedName>
        <fullName evidence="10">Breast cancer type 2 susceptibility protein-like isoform X1</fullName>
    </submittedName>
</protein>
<sequence length="3187" mass="357408">MSSCGCICEPQIYAVKNLKPDAIHLKRQKVLNKLKNLSEPTSNWFIKLSLQRLLEKNALSNNATIFNNEASDLLTLTGSPVQASTPYCGNKKKSHKQNIFEEHSILSENDSSHCSSSLSLHSKSFNQPEDKFFSTSTTNNKNSLGISLDDTTYSWTSSLATPPGYIKTSSEDECKDDDNTGQITQSKFFARALFSPNGETSELEDSAILSSTIHTELNENDKTFTTTDISEYSMEVSSPVLFEAVNKDDSKSYATANFDVSEKASMSTPPADCINKDNSLLHSILIKNKQQTSTHKSVHFSDIPSSIPQKNQSKWDLVSVNPLLCQSTDIHSFNQVSDGRTPDHNSLVANVDHSPSVTGLVSDENKFEFNEEVVNCCKSSDFNSSFESAACEKNSLRALEDPVKICEASTTVVNLDIDKNHVPHSIELHVEKPQSKQHDSSIQNNLEIVKDCVNDIHSQEKHVEKFDSVTNLSEIKLVDDVSERSSESKNINCHSVCNYVESKQHKDLLVSCDSNVTVKPKSTASLSLSRKSRLKGKTKRFSYPTASQIHQSSPLVKFSFKMQNFSTSNATENHCSDSNTKLNNTTLPNFNQPFTKIESDLAKPVDDKNNIAEDSAFSTNNTVKSDIVQSNNMEEYSAVQSNKTVEDCIMNTDNSVGGCVFQTKNTAGSNTVQLKNTMENCAVQPNISVEDCVVQTKNAAEGCTADQTYNPMVGFVAVSVNNIVEGCATVETKNFLEDSAAIQTSTSLERCVVETKNSVESCAGVQTNNPEESCAAETNNTMKVSDDPQEGKKDSTISQIKELSAFPDLSKNKNIPIYLDDNLPASDNVKNKQQIASVTCDKQKPMQQTTADKIQKTVPILPRYNSLQSSKNKSSLLQKQAGFSSGIATKKSSEGNQCENVSETTNVRPSHSKQLKDFHKFSGSVEDHFTASQIVYWQSSEDFSESFNDTTIPFQHIPEISYHCYNDKLNTKLSKDIIQVDSNKQPGQREVILEKVEQNDQDIKGQKIQINEESLQKAQNLVKEKGFSTGNGQKIQLNQKSLEKAQNLVYGNDETVEKLQGFSTAGGQKIQIDEKTLQKAQNLLNDSDETVEKFQGFSIARGQKIQIDEKSLQNAQNLLNDNDETVEKFQGFSTAKGQKISINPQSLQKAQSLMNDCDETIEEFQGFSTAKGQKIQINQKSLQKAHNLLIENDETVEKFQGFSTAKGKKIEVNQKSLEKEQNVLINSEETVEKLQGFSTAKGKKIEVNQKSLEKAQNVLINSEETVEKLQGFSTARGQKIRINQKSLQKVQNLVNENDGTDGEFQGFSTAKGQKIQLNHKSLEKAQHLVYDNDETVEKLQGFSTAKGQKIQINEKSIKKAQNLLNENDETVEKFHGFSTARGQKIQINEKSLQKAQDLVDVSDETVEEFQGFSTAKMQTVQINEQNFKKVERYITDNAQYLKSDLFSEALNSTKNSDLESIELVRDMQNMKKKKFEESRSLKRKLSIKSCSDKQLPKRFCPFKSPRIINKPALLQNKFSNNTIKNVELNDKDCHVLCEEKKPSTNSLLKNQSTCSENMIEKAASGKYELKSTIPLINLTEKHLGNKTKEQNISNERQLGDNLIEIKDYVTVAEAIDDGKIDGDGHLRVSTTITNEQLEENIQNSPSDGFKIIGDEKDTKTQALLAGENEFVGPGTTGLQAHEFSSSNMTVSSTSASDRKLCNKDRPQLLVNSHSNLKTENILNEKSVIEIKQSLEKNVVNDLLFTDLNSSEVRTDTMASVSNTLSDLVKEKSVISSNEEISEQCDQLLDELQKSFSEDTTFDPPETSDSKKRNFSEISDENSTSVCKRSKCSSENSKSVSIHNEKEENCESIISKNSEISDDILAQSMEIYENQPLRSAFPIHEIKLHNTNKQMQHVDDIPVENQMNDDISDELAMTSAVEKMEKEFYFIKNNTRQAVPEKDHISKQKEIEKSISTCHDNTAGCFVAFQTALGKNVTVSEKSVKCAKQIFSENCNEENNKTGHFVAFQTALGKNVSVSENSIKCAKQILSKSNDEENSASKVLKHEMLHSHISSVKPNQSEIERNFTDAYEKNEIDPPYPSIFENLQQEDQKLLKLNSKTNSAIWKPSVSHETEDRQRILPVVTDPIQFHDFSSDKKDCNFQSLLSPNIFQGTTSHSVKSTAIIAQNTKISDFRTPYRKTGISLPDSKRHIKARSILDNKDKESMNKPIFKGCQPSACTSCSRESICSNNSSNFKSLPTDMSTTLSSDKSDASDIEYSEVSGDTAADKVTLPYIKSSKSFSCQDLSSNTTGKKKPENVIPCNINEITRKRLASKSFEGTEMRKTNPASLYHEKQNPNYPQNSLENSETGLSKPCHQKNKSKELPIKDHKIHWNINSGDINPEKNDPSLLSSTVASNVENKNSEFSKSENLISFQKARCEQDAIIIKKKQKNIQPNIGLLMSQKQSERQHKIVDFLKDTSFVQYSHQQLFAFGVRQSVLNINSTNAENYHFQLSDFYDISYFDKFVIGDGALLVPNDSGSAGKKEFFRSFLTIESVDPNLISRAWFFNHYRWVIWKLAAYEVTLPTLFGGRCLSPEMVALQLKYRYDLEIDNCKRSALRKITERDDTPAKRMILCVSNVNKDLMKADMSSKIQNTEQCIEVTDGWYPLKMILDNQLMNLVANKKIRVGQKLCICKAELVGSEEAFNPLEAYSQVQLKVNGNCCRPAKWNSRLGYQRDPRPFAIPISHIKQNGGLIGSVDVVIARIYPIMYMEKVSGSRAVFRSSHNERKAEEQYKRIQQETLERVYNKVQQNYKEIVSKGNNVKPKQFTHKDIAILDSGRDIYDAILSALHPESVQEYLTEHQRTLLANYQQEVQNLRNQKIQDELQKALSDENEKNPKRNVVAVLKARLVGCSEQDREPLATTLLTIWKPTEELINILSEGSRYRIYNLIPAQARFQSLKTTSVHLSVTRSSHFDCLKIDASKLSEIYSPRKVFTTTNIITDPCLRNYYEVDMAGIVLNISKSLTTNQHKLEQLHAVDVEGNIFTICFWGYMQVFSVDNILQEGVVFAAKNLLKYRQDGPHSVTVDASTEISDFTLNPQSGHMKECVSQLKDLKVKEGFLSAAYKRLEQRKLSLNLQGTEQKYHVKENVLHTSSSDDSTKAQKAAQQMKMSKLLVYGAASSLPPLASCSSPSVYKAFKAPTLTKAKK</sequence>
<evidence type="ECO:0000256" key="1">
    <source>
        <dbReference type="ARBA" id="ARBA00022737"/>
    </source>
</evidence>
<dbReference type="InterPro" id="IPR002093">
    <property type="entry name" value="BRCA2_repeat"/>
</dbReference>
<dbReference type="KEGG" id="osn:115214409"/>
<dbReference type="Proteomes" id="UP000515154">
    <property type="component" value="Linkage group LG7"/>
</dbReference>